<dbReference type="EMBL" id="CP001779">
    <property type="protein sequence ID" value="ACZ01911.1"/>
    <property type="molecule type" value="Genomic_DNA"/>
</dbReference>
<gene>
    <name evidence="2" type="ordered locus">Smon_1478</name>
</gene>
<evidence type="ECO:0000313" key="3">
    <source>
        <dbReference type="Proteomes" id="UP000002072"/>
    </source>
</evidence>
<evidence type="ECO:0000256" key="1">
    <source>
        <dbReference type="SAM" id="Coils"/>
    </source>
</evidence>
<dbReference type="OrthoDB" id="9897119at2"/>
<organism evidence="2 3">
    <name type="scientific">Streptobacillus moniliformis (strain ATCC 14647 / DSM 12112 / NCTC 10651 / 9901)</name>
    <dbReference type="NCBI Taxonomy" id="519441"/>
    <lineage>
        <taxon>Bacteria</taxon>
        <taxon>Fusobacteriati</taxon>
        <taxon>Fusobacteriota</taxon>
        <taxon>Fusobacteriia</taxon>
        <taxon>Fusobacteriales</taxon>
        <taxon>Leptotrichiaceae</taxon>
        <taxon>Streptobacillus</taxon>
    </lineage>
</organism>
<dbReference type="HOGENOM" id="CLU_418506_0_0_0"/>
<feature type="coiled-coil region" evidence="1">
    <location>
        <begin position="380"/>
        <end position="493"/>
    </location>
</feature>
<dbReference type="STRING" id="519441.Smon_1478"/>
<dbReference type="RefSeq" id="WP_012859457.1">
    <property type="nucleotide sequence ID" value="NC_013515.1"/>
</dbReference>
<dbReference type="Proteomes" id="UP000002072">
    <property type="component" value="Chromosome"/>
</dbReference>
<dbReference type="GeneID" id="29673420"/>
<proteinExistence type="predicted"/>
<protein>
    <submittedName>
        <fullName evidence="2">Uncharacterized protein</fullName>
    </submittedName>
</protein>
<name>D1AW01_STRM9</name>
<keyword evidence="1" id="KW-0175">Coiled coil</keyword>
<reference evidence="2 3" key="1">
    <citation type="journal article" date="2009" name="Stand. Genomic Sci.">
        <title>Complete genome sequence of Streptobacillus moniliformis type strain (9901T).</title>
        <authorList>
            <person name="Nolan M."/>
            <person name="Gronow S."/>
            <person name="Lapidus A."/>
            <person name="Ivanova N."/>
            <person name="Copeland A."/>
            <person name="Lucas S."/>
            <person name="Del Rio T.G."/>
            <person name="Chen F."/>
            <person name="Tice H."/>
            <person name="Pitluck S."/>
            <person name="Cheng J.F."/>
            <person name="Sims D."/>
            <person name="Meincke L."/>
            <person name="Bruce D."/>
            <person name="Goodwin L."/>
            <person name="Brettin T."/>
            <person name="Han C."/>
            <person name="Detter J.C."/>
            <person name="Ovchinikova G."/>
            <person name="Pati A."/>
            <person name="Mavromatis K."/>
            <person name="Mikhailova N."/>
            <person name="Chen A."/>
            <person name="Palaniappan K."/>
            <person name="Land M."/>
            <person name="Hauser L."/>
            <person name="Chang Y.J."/>
            <person name="Jeffries C.D."/>
            <person name="Rohde M."/>
            <person name="Sproer C."/>
            <person name="Goker M."/>
            <person name="Bristow J."/>
            <person name="Eisen J.A."/>
            <person name="Markowitz V."/>
            <person name="Hugenholtz P."/>
            <person name="Kyrpides N.C."/>
            <person name="Klenk H.P."/>
            <person name="Chain P."/>
        </authorList>
    </citation>
    <scope>NUCLEOTIDE SEQUENCE [LARGE SCALE GENOMIC DNA]</scope>
    <source>
        <strain evidence="3">ATCC 14647 / DSM 12112 / NCTC 10651 / 9901</strain>
    </source>
</reference>
<evidence type="ECO:0000313" key="2">
    <source>
        <dbReference type="EMBL" id="ACZ01911.1"/>
    </source>
</evidence>
<keyword evidence="3" id="KW-1185">Reference proteome</keyword>
<accession>D1AW01</accession>
<dbReference type="AlphaFoldDB" id="D1AW01"/>
<sequence length="655" mass="77935">MKKILVSFFLFFSMVMANFKGEIKIGIEENREGLFLQNSFKREFLNDVIERKISPFKINLSYSDNIGVEFAINKNKSNKIRIDTYNYNLGLNLKTPEFKKVRFGYGFKYNIGDDVYHKVRDNNILHKISLEYDNKLKTNFNIEKIENEILSKELGIEYILKDLGITLVYKHKKTEDETRHLIDMKNKQSKISSEDDGHNHGGHLNELSKLEFSIRHAESEYGGKYKFRNNSNYFSINKKLNILNNKIDFTASYRKSNLHSNLANKIVSKITGKNLVLDALLKREIIKNFDFNIGTKFTYLNLNQDIFVKENNRGRKNFELELLGSNVYKGINEIEGTLKTTLTYFYPLNKKFNLLLGMDNNFTLNARYQDVYEQAYNNRKNAYEGEKQRIKNMLENQTEDDKKKREEELKKLKENIDKKQKEIDDYKKKKDFTSEIENALEKQKSRRDDLEDRKKEIKDEIKEKTYDKIEEYFKEKLEELAKLEKENNISSKNYSSFLMVSREKTREKRKEKIKEISDKLNINDKEKFAEKYEKLLEYRGNGLYASVKSKILIDLTKLNNKKNMEERKYNEKYNEFNVDENVKKALDILDESKKLTFAFKYINRSYVALRYEMIDNLYLNTSFSTTLELNKKLKKGSKLKHHIHLNPKIELRYVF</sequence>
<dbReference type="KEGG" id="smf:Smon_1478"/>